<dbReference type="InterPro" id="IPR001937">
    <property type="entry name" value="GalP_UDPtransf1"/>
</dbReference>
<evidence type="ECO:0000256" key="2">
    <source>
        <dbReference type="PIRSR" id="PIRSR000808-1"/>
    </source>
</evidence>
<dbReference type="SUPFAM" id="SSF54197">
    <property type="entry name" value="HIT-like"/>
    <property type="match status" value="2"/>
</dbReference>
<name>A0A1M5AHY2_9THEO</name>
<evidence type="ECO:0000256" key="3">
    <source>
        <dbReference type="PIRSR" id="PIRSR000808-3"/>
    </source>
</evidence>
<dbReference type="Pfam" id="PF16268">
    <property type="entry name" value="DUF4921"/>
    <property type="match status" value="1"/>
</dbReference>
<reference evidence="5 6" key="1">
    <citation type="submission" date="2016-11" db="EMBL/GenBank/DDBJ databases">
        <authorList>
            <person name="Jaros S."/>
            <person name="Januszkiewicz K."/>
            <person name="Wedrychowicz H."/>
        </authorList>
    </citation>
    <scope>NUCLEOTIDE SEQUENCE [LARGE SCALE GENOMIC DNA]</scope>
    <source>
        <strain evidence="5 6">DSM 17918</strain>
    </source>
</reference>
<dbReference type="AlphaFoldDB" id="A0A1M5AHY2"/>
<dbReference type="GO" id="GO:0006012">
    <property type="term" value="P:galactose metabolic process"/>
    <property type="evidence" value="ECO:0007669"/>
    <property type="project" value="UniProtKB-UniRule"/>
</dbReference>
<dbReference type="PANTHER" id="PTHR42763">
    <property type="entry name" value="ADP-GLUCOSE PHOSPHORYLASE"/>
    <property type="match status" value="1"/>
</dbReference>
<protein>
    <recommendedName>
        <fullName evidence="1">Galactose-1-phosphate uridylyltransferase</fullName>
        <ecNumber evidence="1">2.7.7.12</ecNumber>
    </recommendedName>
</protein>
<dbReference type="InterPro" id="IPR032576">
    <property type="entry name" value="DUF4921"/>
</dbReference>
<sequence length="326" mass="38240">MPEIRQDPFTDKMVIIAKEREKRPLDLKDMNSKENSISSHSEKCPFCIGNEHITPTEVGRIERDGEWKVRVVPNKFPILSPDESIMDKSDFYRCSSGYGFHEVIIETMRHDGSFFNMSLQEFNDYLQMLVERYHALKKSEKVKYISIYKNYLKNAGASLEHPHSQILTMPIVPPDISREMDNAKKYYREKGHSLHDMIMSYEREKNERFIHESTNFMIIAPYASMYNNEIEIINKDNGKFEEMGSKKIEELAALLKKLFQRMYAVLGEFPFNMFFHTHAVDEKATEYYKWHIHVTPRMSYQAGFELATGVFVNAVAPESVAQMLKW</sequence>
<keyword evidence="6" id="KW-1185">Reference proteome</keyword>
<organism evidence="5 6">
    <name type="scientific">Caldanaerobius fijiensis DSM 17918</name>
    <dbReference type="NCBI Taxonomy" id="1121256"/>
    <lineage>
        <taxon>Bacteria</taxon>
        <taxon>Bacillati</taxon>
        <taxon>Bacillota</taxon>
        <taxon>Clostridia</taxon>
        <taxon>Thermoanaerobacterales</taxon>
        <taxon>Thermoanaerobacteraceae</taxon>
        <taxon>Caldanaerobius</taxon>
    </lineage>
</organism>
<comment type="cofactor">
    <cofactor evidence="3">
        <name>Zn(2+)</name>
        <dbReference type="ChEBI" id="CHEBI:29105"/>
    </cofactor>
    <text evidence="3">Binds 1 zinc ion per subunit.</text>
</comment>
<dbReference type="RefSeq" id="WP_084111051.1">
    <property type="nucleotide sequence ID" value="NZ_FQVH01000017.1"/>
</dbReference>
<evidence type="ECO:0000256" key="1">
    <source>
        <dbReference type="NCBIfam" id="TIGR00209"/>
    </source>
</evidence>
<keyword evidence="5" id="KW-0548">Nucleotidyltransferase</keyword>
<evidence type="ECO:0000313" key="5">
    <source>
        <dbReference type="EMBL" id="SHF29878.1"/>
    </source>
</evidence>
<keyword evidence="3" id="KW-0862">Zinc</keyword>
<dbReference type="PANTHER" id="PTHR42763:SF2">
    <property type="entry name" value="ADP-GLUCOSE PHOSPHORYLASE"/>
    <property type="match status" value="1"/>
</dbReference>
<dbReference type="EC" id="2.7.7.12" evidence="1"/>
<keyword evidence="3" id="KW-0479">Metal-binding</keyword>
<feature type="domain" description="DUF4921" evidence="4">
    <location>
        <begin position="116"/>
        <end position="322"/>
    </location>
</feature>
<feature type="binding site" evidence="3">
    <location>
        <position position="110"/>
    </location>
    <ligand>
        <name>Zn(2+)</name>
        <dbReference type="ChEBI" id="CHEBI:29105"/>
    </ligand>
</feature>
<feature type="binding site" evidence="3">
    <location>
        <position position="44"/>
    </location>
    <ligand>
        <name>Zn(2+)</name>
        <dbReference type="ChEBI" id="CHEBI:29105"/>
    </ligand>
</feature>
<dbReference type="STRING" id="1121256.SAMN02746089_01651"/>
<dbReference type="PIRSF" id="PIRSF000808">
    <property type="entry name" value="GalT"/>
    <property type="match status" value="1"/>
</dbReference>
<dbReference type="NCBIfam" id="TIGR00209">
    <property type="entry name" value="galT_1"/>
    <property type="match status" value="1"/>
</dbReference>
<dbReference type="Gene3D" id="3.30.428.10">
    <property type="entry name" value="HIT-like"/>
    <property type="match status" value="2"/>
</dbReference>
<feature type="binding site" evidence="3">
    <location>
        <position position="161"/>
    </location>
    <ligand>
        <name>Zn(2+)</name>
        <dbReference type="ChEBI" id="CHEBI:29105"/>
    </ligand>
</feature>
<proteinExistence type="predicted"/>
<gene>
    <name evidence="5" type="ORF">SAMN02746089_01651</name>
</gene>
<dbReference type="GO" id="GO:0008108">
    <property type="term" value="F:UDP-glucose:hexose-1-phosphate uridylyltransferase activity"/>
    <property type="evidence" value="ECO:0007669"/>
    <property type="project" value="UniProtKB-UniRule"/>
</dbReference>
<evidence type="ECO:0000313" key="6">
    <source>
        <dbReference type="Proteomes" id="UP000184088"/>
    </source>
</evidence>
<dbReference type="InterPro" id="IPR053177">
    <property type="entry name" value="ADP-glucose_phosphorylase"/>
</dbReference>
<dbReference type="Proteomes" id="UP000184088">
    <property type="component" value="Unassembled WGS sequence"/>
</dbReference>
<dbReference type="InterPro" id="IPR036265">
    <property type="entry name" value="HIT-like_sf"/>
</dbReference>
<feature type="active site" description="Tele-UMP-histidine intermediate" evidence="2">
    <location>
        <position position="163"/>
    </location>
</feature>
<dbReference type="OrthoDB" id="9769064at2"/>
<dbReference type="GO" id="GO:0008270">
    <property type="term" value="F:zinc ion binding"/>
    <property type="evidence" value="ECO:0007669"/>
    <property type="project" value="InterPro"/>
</dbReference>
<accession>A0A1M5AHY2</accession>
<evidence type="ECO:0000259" key="4">
    <source>
        <dbReference type="Pfam" id="PF16268"/>
    </source>
</evidence>
<keyword evidence="5" id="KW-0808">Transferase</keyword>
<dbReference type="EMBL" id="FQVH01000017">
    <property type="protein sequence ID" value="SHF29878.1"/>
    <property type="molecule type" value="Genomic_DNA"/>
</dbReference>
<feature type="binding site" evidence="3">
    <location>
        <position position="47"/>
    </location>
    <ligand>
        <name>Zn(2+)</name>
        <dbReference type="ChEBI" id="CHEBI:29105"/>
    </ligand>
</feature>